<keyword evidence="9" id="KW-0902">Two-component regulatory system</keyword>
<evidence type="ECO:0000256" key="11">
    <source>
        <dbReference type="SAM" id="Phobius"/>
    </source>
</evidence>
<evidence type="ECO:0000256" key="10">
    <source>
        <dbReference type="SAM" id="Coils"/>
    </source>
</evidence>
<evidence type="ECO:0000256" key="4">
    <source>
        <dbReference type="ARBA" id="ARBA00022553"/>
    </source>
</evidence>
<keyword evidence="10" id="KW-0175">Coiled coil</keyword>
<evidence type="ECO:0000256" key="2">
    <source>
        <dbReference type="ARBA" id="ARBA00004370"/>
    </source>
</evidence>
<organism evidence="14 15">
    <name type="scientific">Thiovibrio frasassiensis</name>
    <dbReference type="NCBI Taxonomy" id="2984131"/>
    <lineage>
        <taxon>Bacteria</taxon>
        <taxon>Pseudomonadati</taxon>
        <taxon>Thermodesulfobacteriota</taxon>
        <taxon>Desulfobulbia</taxon>
        <taxon>Desulfobulbales</taxon>
        <taxon>Thiovibrionaceae</taxon>
        <taxon>Thiovibrio</taxon>
    </lineage>
</organism>
<dbReference type="AlphaFoldDB" id="A0A9X4MGB1"/>
<reference evidence="14" key="1">
    <citation type="journal article" date="2022" name="bioRxiv">
        <title>Thiovibrio frasassiensisgen. nov., sp. nov., an autotrophic, elemental sulfur disproportionating bacterium isolated from sulfidic karst sediment, and proposal of Thiovibrionaceae fam. nov.</title>
        <authorList>
            <person name="Aronson H."/>
            <person name="Thomas C."/>
            <person name="Bhattacharyya M."/>
            <person name="Eckstein S."/>
            <person name="Jensen S."/>
            <person name="Barco R."/>
            <person name="Macalady J."/>
            <person name="Amend J."/>
        </authorList>
    </citation>
    <scope>NUCLEOTIDE SEQUENCE</scope>
    <source>
        <strain evidence="14">RS19-109</strain>
    </source>
</reference>
<dbReference type="SUPFAM" id="SSF55874">
    <property type="entry name" value="ATPase domain of HSP90 chaperone/DNA topoisomerase II/histidine kinase"/>
    <property type="match status" value="1"/>
</dbReference>
<dbReference type="CDD" id="cd00082">
    <property type="entry name" value="HisKA"/>
    <property type="match status" value="1"/>
</dbReference>
<dbReference type="CDD" id="cd06225">
    <property type="entry name" value="HAMP"/>
    <property type="match status" value="1"/>
</dbReference>
<evidence type="ECO:0000259" key="13">
    <source>
        <dbReference type="PROSITE" id="PS50885"/>
    </source>
</evidence>
<dbReference type="PRINTS" id="PR00344">
    <property type="entry name" value="BCTRLSENSOR"/>
</dbReference>
<dbReference type="InterPro" id="IPR005467">
    <property type="entry name" value="His_kinase_dom"/>
</dbReference>
<dbReference type="GO" id="GO:0005524">
    <property type="term" value="F:ATP binding"/>
    <property type="evidence" value="ECO:0007669"/>
    <property type="project" value="UniProtKB-KW"/>
</dbReference>
<feature type="transmembrane region" description="Helical" evidence="11">
    <location>
        <begin position="12"/>
        <end position="33"/>
    </location>
</feature>
<feature type="domain" description="Histidine kinase" evidence="12">
    <location>
        <begin position="285"/>
        <end position="503"/>
    </location>
</feature>
<evidence type="ECO:0000313" key="15">
    <source>
        <dbReference type="Proteomes" id="UP001154240"/>
    </source>
</evidence>
<keyword evidence="8" id="KW-0067">ATP-binding</keyword>
<evidence type="ECO:0000313" key="14">
    <source>
        <dbReference type="EMBL" id="MDG4475725.1"/>
    </source>
</evidence>
<evidence type="ECO:0000256" key="9">
    <source>
        <dbReference type="ARBA" id="ARBA00023012"/>
    </source>
</evidence>
<reference evidence="14" key="2">
    <citation type="submission" date="2022-10" db="EMBL/GenBank/DDBJ databases">
        <authorList>
            <person name="Aronson H.S."/>
        </authorList>
    </citation>
    <scope>NUCLEOTIDE SEQUENCE</scope>
    <source>
        <strain evidence="14">RS19-109</strain>
    </source>
</reference>
<dbReference type="InterPro" id="IPR036890">
    <property type="entry name" value="HATPase_C_sf"/>
</dbReference>
<protein>
    <recommendedName>
        <fullName evidence="3">histidine kinase</fullName>
        <ecNumber evidence="3">2.7.13.3</ecNumber>
    </recommendedName>
</protein>
<gene>
    <name evidence="14" type="ORF">OLX77_06065</name>
</gene>
<keyword evidence="7 14" id="KW-0418">Kinase</keyword>
<keyword evidence="11" id="KW-0812">Transmembrane</keyword>
<dbReference type="PROSITE" id="PS50109">
    <property type="entry name" value="HIS_KIN"/>
    <property type="match status" value="1"/>
</dbReference>
<dbReference type="Gene3D" id="1.10.287.130">
    <property type="match status" value="1"/>
</dbReference>
<feature type="domain" description="HAMP" evidence="13">
    <location>
        <begin position="195"/>
        <end position="247"/>
    </location>
</feature>
<evidence type="ECO:0000256" key="6">
    <source>
        <dbReference type="ARBA" id="ARBA00022741"/>
    </source>
</evidence>
<keyword evidence="6" id="KW-0547">Nucleotide-binding</keyword>
<dbReference type="GO" id="GO:0016020">
    <property type="term" value="C:membrane"/>
    <property type="evidence" value="ECO:0007669"/>
    <property type="project" value="UniProtKB-SubCell"/>
</dbReference>
<dbReference type="InterPro" id="IPR036097">
    <property type="entry name" value="HisK_dim/P_sf"/>
</dbReference>
<dbReference type="Pfam" id="PF02518">
    <property type="entry name" value="HATPase_c"/>
    <property type="match status" value="1"/>
</dbReference>
<proteinExistence type="predicted"/>
<accession>A0A9X4MGB1</accession>
<evidence type="ECO:0000256" key="7">
    <source>
        <dbReference type="ARBA" id="ARBA00022777"/>
    </source>
</evidence>
<dbReference type="Gene3D" id="6.10.340.10">
    <property type="match status" value="1"/>
</dbReference>
<keyword evidence="5" id="KW-0808">Transferase</keyword>
<dbReference type="InterPro" id="IPR003594">
    <property type="entry name" value="HATPase_dom"/>
</dbReference>
<comment type="caution">
    <text evidence="14">The sequence shown here is derived from an EMBL/GenBank/DDBJ whole genome shotgun (WGS) entry which is preliminary data.</text>
</comment>
<dbReference type="Gene3D" id="3.30.565.10">
    <property type="entry name" value="Histidine kinase-like ATPase, C-terminal domain"/>
    <property type="match status" value="1"/>
</dbReference>
<evidence type="ECO:0000256" key="5">
    <source>
        <dbReference type="ARBA" id="ARBA00022679"/>
    </source>
</evidence>
<evidence type="ECO:0000256" key="1">
    <source>
        <dbReference type="ARBA" id="ARBA00000085"/>
    </source>
</evidence>
<dbReference type="EC" id="2.7.13.3" evidence="3"/>
<dbReference type="PANTHER" id="PTHR43065:SF10">
    <property type="entry name" value="PEROXIDE STRESS-ACTIVATED HISTIDINE KINASE MAK3"/>
    <property type="match status" value="1"/>
</dbReference>
<dbReference type="RefSeq" id="WP_307632699.1">
    <property type="nucleotide sequence ID" value="NZ_JAPHEH010000001.1"/>
</dbReference>
<dbReference type="InterPro" id="IPR003660">
    <property type="entry name" value="HAMP_dom"/>
</dbReference>
<dbReference type="SMART" id="SM00387">
    <property type="entry name" value="HATPase_c"/>
    <property type="match status" value="1"/>
</dbReference>
<name>A0A9X4MGB1_9BACT</name>
<evidence type="ECO:0000256" key="3">
    <source>
        <dbReference type="ARBA" id="ARBA00012438"/>
    </source>
</evidence>
<evidence type="ECO:0000256" key="8">
    <source>
        <dbReference type="ARBA" id="ARBA00022840"/>
    </source>
</evidence>
<dbReference type="PROSITE" id="PS50885">
    <property type="entry name" value="HAMP"/>
    <property type="match status" value="1"/>
</dbReference>
<dbReference type="GO" id="GO:0000155">
    <property type="term" value="F:phosphorelay sensor kinase activity"/>
    <property type="evidence" value="ECO:0007669"/>
    <property type="project" value="InterPro"/>
</dbReference>
<dbReference type="SMART" id="SM00388">
    <property type="entry name" value="HisKA"/>
    <property type="match status" value="1"/>
</dbReference>
<feature type="transmembrane region" description="Helical" evidence="11">
    <location>
        <begin position="174"/>
        <end position="194"/>
    </location>
</feature>
<comment type="subcellular location">
    <subcellularLocation>
        <location evidence="2">Membrane</location>
    </subcellularLocation>
</comment>
<comment type="catalytic activity">
    <reaction evidence="1">
        <text>ATP + protein L-histidine = ADP + protein N-phospho-L-histidine.</text>
        <dbReference type="EC" id="2.7.13.3"/>
    </reaction>
</comment>
<dbReference type="EMBL" id="JAPHEH010000001">
    <property type="protein sequence ID" value="MDG4475725.1"/>
    <property type="molecule type" value="Genomic_DNA"/>
</dbReference>
<dbReference type="Proteomes" id="UP001154240">
    <property type="component" value="Unassembled WGS sequence"/>
</dbReference>
<dbReference type="PANTHER" id="PTHR43065">
    <property type="entry name" value="SENSOR HISTIDINE KINASE"/>
    <property type="match status" value="1"/>
</dbReference>
<keyword evidence="4" id="KW-0597">Phosphoprotein</keyword>
<evidence type="ECO:0000259" key="12">
    <source>
        <dbReference type="PROSITE" id="PS50109"/>
    </source>
</evidence>
<dbReference type="SUPFAM" id="SSF47384">
    <property type="entry name" value="Homodimeric domain of signal transducing histidine kinase"/>
    <property type="match status" value="1"/>
</dbReference>
<dbReference type="Pfam" id="PF00512">
    <property type="entry name" value="HisKA"/>
    <property type="match status" value="1"/>
</dbReference>
<keyword evidence="11" id="KW-1133">Transmembrane helix</keyword>
<keyword evidence="11" id="KW-0472">Membrane</keyword>
<dbReference type="InterPro" id="IPR004358">
    <property type="entry name" value="Sig_transdc_His_kin-like_C"/>
</dbReference>
<dbReference type="InterPro" id="IPR003661">
    <property type="entry name" value="HisK_dim/P_dom"/>
</dbReference>
<keyword evidence="15" id="KW-1185">Reference proteome</keyword>
<sequence length="518" mass="56154">MRVWNLKAQTILAFFLVLGIGMLLLNAVSMQLWKRQALSADLDHGRSLLAAMARNLPAVGGAERFSTEVEQIVQSDAAVVCVAAANAQGKIINISGGCEHFTKALEGALANAVHSGAANSRLLSPPPGNDSNLQNNVLLVAQPFRSPDGSRGGVAMVRSTEPIDGQLWENEKIILVYILANAVVLAVVGFFRMVKLVVRPLERLAEQADTYSLRHDFLPFSGRVGNEFGRLSSSLNRMIAQLEEDRGALMQKVDSLRLANEELDRNRREMVRAEKMASIGRLAAGLAHEIGNPLGVVQGYLDLLGQGEVTSDERKEFARRAEQEVTRVGRLIRQLLDYARPVEGAPAPLRVRELLADCLELFRQGKVDGHIEFSFISEADEDLVLADGDGLRQIFVNCLMNAVDAIGPLPKGRILARCFNEQEGDRRYVRVVIEDNGPGIAQEHLESVFEPFFTTKEPGSGTGLGLAVSCSLVEKWGGRMWAESGRGEEGRGAAIWISLPLAPSASGGDSPSDNGMAA</sequence>
<dbReference type="Pfam" id="PF00672">
    <property type="entry name" value="HAMP"/>
    <property type="match status" value="1"/>
</dbReference>
<feature type="coiled-coil region" evidence="10">
    <location>
        <begin position="239"/>
        <end position="276"/>
    </location>
</feature>